<evidence type="ECO:0000313" key="3">
    <source>
        <dbReference type="WBParaSite" id="jg26684"/>
    </source>
</evidence>
<dbReference type="Proteomes" id="UP000887574">
    <property type="component" value="Unplaced"/>
</dbReference>
<reference evidence="3" key="1">
    <citation type="submission" date="2022-11" db="UniProtKB">
        <authorList>
            <consortium name="WormBaseParasite"/>
        </authorList>
    </citation>
    <scope>IDENTIFICATION</scope>
</reference>
<dbReference type="WBParaSite" id="jg26684">
    <property type="protein sequence ID" value="jg26684"/>
    <property type="gene ID" value="jg26684"/>
</dbReference>
<name>A0A915E5G4_9BILA</name>
<protein>
    <submittedName>
        <fullName evidence="3">Secreted peptide</fullName>
    </submittedName>
</protein>
<evidence type="ECO:0000313" key="2">
    <source>
        <dbReference type="Proteomes" id="UP000887574"/>
    </source>
</evidence>
<feature type="chain" id="PRO_5036768828" evidence="1">
    <location>
        <begin position="29"/>
        <end position="71"/>
    </location>
</feature>
<feature type="signal peptide" evidence="1">
    <location>
        <begin position="1"/>
        <end position="28"/>
    </location>
</feature>
<keyword evidence="2" id="KW-1185">Reference proteome</keyword>
<accession>A0A915E5G4</accession>
<dbReference type="AlphaFoldDB" id="A0A915E5G4"/>
<evidence type="ECO:0000256" key="1">
    <source>
        <dbReference type="SAM" id="SignalP"/>
    </source>
</evidence>
<keyword evidence="1" id="KW-0732">Signal</keyword>
<sequence>MYSFGTCFVLIVLFLLLDYLVIRRNALGNTCCATTKKRKSGGNGGNFTIPTMDNDSHTITRKALICFSFTK</sequence>
<proteinExistence type="predicted"/>
<organism evidence="2 3">
    <name type="scientific">Ditylenchus dipsaci</name>
    <dbReference type="NCBI Taxonomy" id="166011"/>
    <lineage>
        <taxon>Eukaryota</taxon>
        <taxon>Metazoa</taxon>
        <taxon>Ecdysozoa</taxon>
        <taxon>Nematoda</taxon>
        <taxon>Chromadorea</taxon>
        <taxon>Rhabditida</taxon>
        <taxon>Tylenchina</taxon>
        <taxon>Tylenchomorpha</taxon>
        <taxon>Sphaerularioidea</taxon>
        <taxon>Anguinidae</taxon>
        <taxon>Anguininae</taxon>
        <taxon>Ditylenchus</taxon>
    </lineage>
</organism>